<protein>
    <submittedName>
        <fullName evidence="1">Uncharacterized protein</fullName>
    </submittedName>
</protein>
<organism evidence="1 2">
    <name type="scientific">Nocardia colli</name>
    <dbReference type="NCBI Taxonomy" id="2545717"/>
    <lineage>
        <taxon>Bacteria</taxon>
        <taxon>Bacillati</taxon>
        <taxon>Actinomycetota</taxon>
        <taxon>Actinomycetes</taxon>
        <taxon>Mycobacteriales</taxon>
        <taxon>Nocardiaceae</taxon>
        <taxon>Nocardia</taxon>
    </lineage>
</organism>
<sequence length="309" mass="33840">MNVRTEGTGLNAAQIEAAETGLTAMGAPEVTIFITDNFVDEVRDLTGDSTYRVERGAGVVAAKLIQLTDGPVIVINAPEIGNRGNDAIERLFAHEAGHVLLGNRGEDARGIRAFAGDTDWRQLMLYTGAFAIEELRVERALAQLGYGESEACSVATLNESMLTLNYEIMKALRDPQSSDPGILSESVARTQDWLSKYLAYLFAYYPAGPQLRQASRFARANWNDYLAGHWNQRAAAYAELPSAREAMSAADFEAMLTTGFDLETGLLEALGFRYTDGTNGGFGFWRSASTDLCNRRFRRAQEELNNPAA</sequence>
<proteinExistence type="predicted"/>
<dbReference type="EMBL" id="VXLC01000001">
    <property type="protein sequence ID" value="KAA8890425.1"/>
    <property type="molecule type" value="Genomic_DNA"/>
</dbReference>
<keyword evidence="2" id="KW-1185">Reference proteome</keyword>
<dbReference type="Proteomes" id="UP000323876">
    <property type="component" value="Unassembled WGS sequence"/>
</dbReference>
<accession>A0A5N0EQL0</accession>
<reference evidence="1 2" key="1">
    <citation type="submission" date="2019-09" db="EMBL/GenBank/DDBJ databases">
        <authorList>
            <person name="Wang X."/>
        </authorList>
    </citation>
    <scope>NUCLEOTIDE SEQUENCE [LARGE SCALE GENOMIC DNA]</scope>
    <source>
        <strain evidence="1 2">CICC 11023</strain>
    </source>
</reference>
<evidence type="ECO:0000313" key="2">
    <source>
        <dbReference type="Proteomes" id="UP000323876"/>
    </source>
</evidence>
<comment type="caution">
    <text evidence="1">The sequence shown here is derived from an EMBL/GenBank/DDBJ whole genome shotgun (WGS) entry which is preliminary data.</text>
</comment>
<dbReference type="OrthoDB" id="4577654at2"/>
<gene>
    <name evidence="1" type="ORF">F3087_03825</name>
</gene>
<evidence type="ECO:0000313" key="1">
    <source>
        <dbReference type="EMBL" id="KAA8890425.1"/>
    </source>
</evidence>
<dbReference type="AlphaFoldDB" id="A0A5N0EQL0"/>
<name>A0A5N0EQL0_9NOCA</name>
<dbReference type="RefSeq" id="WP_150400335.1">
    <property type="nucleotide sequence ID" value="NZ_VXLC01000001.1"/>
</dbReference>